<dbReference type="InterPro" id="IPR013024">
    <property type="entry name" value="GGCT-like"/>
</dbReference>
<feature type="domain" description="Gamma-glutamylcyclotransferase AIG2-like" evidence="4">
    <location>
        <begin position="9"/>
        <end position="122"/>
    </location>
</feature>
<organism evidence="5 6">
    <name type="scientific">Hebeloma cylindrosporum</name>
    <dbReference type="NCBI Taxonomy" id="76867"/>
    <lineage>
        <taxon>Eukaryota</taxon>
        <taxon>Fungi</taxon>
        <taxon>Dikarya</taxon>
        <taxon>Basidiomycota</taxon>
        <taxon>Agaricomycotina</taxon>
        <taxon>Agaricomycetes</taxon>
        <taxon>Agaricomycetidae</taxon>
        <taxon>Agaricales</taxon>
        <taxon>Agaricineae</taxon>
        <taxon>Hymenogastraceae</taxon>
        <taxon>Hebeloma</taxon>
    </lineage>
</organism>
<name>A0A0C3C890_HEBCY</name>
<dbReference type="HOGENOM" id="CLU_093936_1_0_1"/>
<comment type="similarity">
    <text evidence="1">Belongs to the gamma-glutamylcyclotransferase family.</text>
</comment>
<evidence type="ECO:0000256" key="1">
    <source>
        <dbReference type="ARBA" id="ARBA00008861"/>
    </source>
</evidence>
<dbReference type="OrthoDB" id="1044435at2759"/>
<accession>A0A0C3C890</accession>
<protein>
    <recommendedName>
        <fullName evidence="3">Putative gamma-glutamylcyclotransferase</fullName>
    </recommendedName>
</protein>
<keyword evidence="6" id="KW-1185">Reference proteome</keyword>
<dbReference type="InterPro" id="IPR045038">
    <property type="entry name" value="AIG2-like"/>
</dbReference>
<dbReference type="PANTHER" id="PTHR31544:SF2">
    <property type="entry name" value="AIG2-LIKE PROTEIN D"/>
    <property type="match status" value="1"/>
</dbReference>
<proteinExistence type="inferred from homology"/>
<dbReference type="Pfam" id="PF06094">
    <property type="entry name" value="GGACT"/>
    <property type="match status" value="1"/>
</dbReference>
<dbReference type="Gene3D" id="3.10.490.10">
    <property type="entry name" value="Gamma-glutamyl cyclotransferase-like"/>
    <property type="match status" value="1"/>
</dbReference>
<gene>
    <name evidence="5" type="ORF">M413DRAFT_184146</name>
</gene>
<dbReference type="CDD" id="cd06661">
    <property type="entry name" value="GGCT_like"/>
    <property type="match status" value="1"/>
</dbReference>
<sequence length="175" mass="19750">MTAPTYTAFFYGTLMHPKILKAVIKNDGSHLQLCPAVLLEFTRHQVKGADYPGLLPISRGRALFNRDLTREECSVRGTVVKGLTAQDVELLDIFEGSEYTRESVRVHPLGSFEDVSTYTIDDALVPSQPSSSSERPPAVDAETYIYVKAFNLKPELWSFDDFVKNNAWKWYTGIR</sequence>
<evidence type="ECO:0000256" key="3">
    <source>
        <dbReference type="ARBA" id="ARBA00030602"/>
    </source>
</evidence>
<evidence type="ECO:0000256" key="2">
    <source>
        <dbReference type="ARBA" id="ARBA00022679"/>
    </source>
</evidence>
<dbReference type="InterPro" id="IPR009288">
    <property type="entry name" value="AIG2-like_dom"/>
</dbReference>
<dbReference type="InterPro" id="IPR036568">
    <property type="entry name" value="GGCT-like_sf"/>
</dbReference>
<reference evidence="6" key="2">
    <citation type="submission" date="2015-01" db="EMBL/GenBank/DDBJ databases">
        <title>Evolutionary Origins and Diversification of the Mycorrhizal Mutualists.</title>
        <authorList>
            <consortium name="DOE Joint Genome Institute"/>
            <consortium name="Mycorrhizal Genomics Consortium"/>
            <person name="Kohler A."/>
            <person name="Kuo A."/>
            <person name="Nagy L.G."/>
            <person name="Floudas D."/>
            <person name="Copeland A."/>
            <person name="Barry K.W."/>
            <person name="Cichocki N."/>
            <person name="Veneault-Fourrey C."/>
            <person name="LaButti K."/>
            <person name="Lindquist E.A."/>
            <person name="Lipzen A."/>
            <person name="Lundell T."/>
            <person name="Morin E."/>
            <person name="Murat C."/>
            <person name="Riley R."/>
            <person name="Ohm R."/>
            <person name="Sun H."/>
            <person name="Tunlid A."/>
            <person name="Henrissat B."/>
            <person name="Grigoriev I.V."/>
            <person name="Hibbett D.S."/>
            <person name="Martin F."/>
        </authorList>
    </citation>
    <scope>NUCLEOTIDE SEQUENCE [LARGE SCALE GENOMIC DNA]</scope>
    <source>
        <strain evidence="6">h7</strain>
    </source>
</reference>
<dbReference type="PANTHER" id="PTHR31544">
    <property type="entry name" value="AIG2-LIKE PROTEIN D"/>
    <property type="match status" value="1"/>
</dbReference>
<keyword evidence="2" id="KW-0808">Transferase</keyword>
<evidence type="ECO:0000259" key="4">
    <source>
        <dbReference type="Pfam" id="PF06094"/>
    </source>
</evidence>
<reference evidence="5 6" key="1">
    <citation type="submission" date="2014-04" db="EMBL/GenBank/DDBJ databases">
        <authorList>
            <consortium name="DOE Joint Genome Institute"/>
            <person name="Kuo A."/>
            <person name="Gay G."/>
            <person name="Dore J."/>
            <person name="Kohler A."/>
            <person name="Nagy L.G."/>
            <person name="Floudas D."/>
            <person name="Copeland A."/>
            <person name="Barry K.W."/>
            <person name="Cichocki N."/>
            <person name="Veneault-Fourrey C."/>
            <person name="LaButti K."/>
            <person name="Lindquist E.A."/>
            <person name="Lipzen A."/>
            <person name="Lundell T."/>
            <person name="Morin E."/>
            <person name="Murat C."/>
            <person name="Sun H."/>
            <person name="Tunlid A."/>
            <person name="Henrissat B."/>
            <person name="Grigoriev I.V."/>
            <person name="Hibbett D.S."/>
            <person name="Martin F."/>
            <person name="Nordberg H.P."/>
            <person name="Cantor M.N."/>
            <person name="Hua S.X."/>
        </authorList>
    </citation>
    <scope>NUCLEOTIDE SEQUENCE [LARGE SCALE GENOMIC DNA]</scope>
    <source>
        <strain evidence="6">h7</strain>
    </source>
</reference>
<evidence type="ECO:0000313" key="5">
    <source>
        <dbReference type="EMBL" id="KIM39811.1"/>
    </source>
</evidence>
<dbReference type="GO" id="GO:0016740">
    <property type="term" value="F:transferase activity"/>
    <property type="evidence" value="ECO:0007669"/>
    <property type="project" value="UniProtKB-KW"/>
</dbReference>
<dbReference type="STRING" id="686832.A0A0C3C890"/>
<dbReference type="SUPFAM" id="SSF110857">
    <property type="entry name" value="Gamma-glutamyl cyclotransferase-like"/>
    <property type="match status" value="1"/>
</dbReference>
<dbReference type="Proteomes" id="UP000053424">
    <property type="component" value="Unassembled WGS sequence"/>
</dbReference>
<evidence type="ECO:0000313" key="6">
    <source>
        <dbReference type="Proteomes" id="UP000053424"/>
    </source>
</evidence>
<dbReference type="EMBL" id="KN831784">
    <property type="protein sequence ID" value="KIM39811.1"/>
    <property type="molecule type" value="Genomic_DNA"/>
</dbReference>
<dbReference type="AlphaFoldDB" id="A0A0C3C890"/>